<dbReference type="EMBL" id="AP012603">
    <property type="protein sequence ID" value="BAM88912.1"/>
    <property type="molecule type" value="Genomic_DNA"/>
</dbReference>
<dbReference type="STRING" id="1245469.S58_29110"/>
<organism evidence="1 2">
    <name type="scientific">Bradyrhizobium oligotrophicum S58</name>
    <dbReference type="NCBI Taxonomy" id="1245469"/>
    <lineage>
        <taxon>Bacteria</taxon>
        <taxon>Pseudomonadati</taxon>
        <taxon>Pseudomonadota</taxon>
        <taxon>Alphaproteobacteria</taxon>
        <taxon>Hyphomicrobiales</taxon>
        <taxon>Nitrobacteraceae</taxon>
        <taxon>Bradyrhizobium</taxon>
    </lineage>
</organism>
<dbReference type="Proteomes" id="UP000011841">
    <property type="component" value="Chromosome"/>
</dbReference>
<reference evidence="1 2" key="1">
    <citation type="journal article" date="2013" name="Appl. Environ. Microbiol.">
        <title>Genome analysis suggests that the soil oligotrophic bacterium Agromonas oligotrophica (Bradyrhizobium oligotrophicum) is a nitrogen-fixing symbiont of Aeschynomene indica.</title>
        <authorList>
            <person name="Okubo T."/>
            <person name="Fukushima S."/>
            <person name="Itakura M."/>
            <person name="Oshima K."/>
            <person name="Longtonglang A."/>
            <person name="Teaumroong N."/>
            <person name="Mitsui H."/>
            <person name="Hattori M."/>
            <person name="Hattori R."/>
            <person name="Hattori T."/>
            <person name="Minamisawa K."/>
        </authorList>
    </citation>
    <scope>NUCLEOTIDE SEQUENCE [LARGE SCALE GENOMIC DNA]</scope>
    <source>
        <strain evidence="1 2">S58</strain>
    </source>
</reference>
<name>M4Z6S6_9BRAD</name>
<accession>M4Z6S6</accession>
<protein>
    <submittedName>
        <fullName evidence="1">Uncharacterized protein</fullName>
    </submittedName>
</protein>
<sequence length="96" mass="10995">MPICLLHFPGADTEAAIRAEELQLRQAKADVSAGQARLRDQECLLVDMTVGSRTVPEAERFVALLKGCLVEWERHRVLIEQRLAYLKERHRREAQS</sequence>
<dbReference type="OrthoDB" id="8252277at2"/>
<dbReference type="GeneID" id="301816786"/>
<proteinExistence type="predicted"/>
<dbReference type="eggNOG" id="ENOG502ZZRP">
    <property type="taxonomic scope" value="Bacteria"/>
</dbReference>
<dbReference type="PATRIC" id="fig|1245469.3.peg.2978"/>
<dbReference type="HOGENOM" id="CLU_2354280_0_0_5"/>
<evidence type="ECO:0000313" key="2">
    <source>
        <dbReference type="Proteomes" id="UP000011841"/>
    </source>
</evidence>
<dbReference type="RefSeq" id="WP_015666034.1">
    <property type="nucleotide sequence ID" value="NC_020453.1"/>
</dbReference>
<evidence type="ECO:0000313" key="1">
    <source>
        <dbReference type="EMBL" id="BAM88912.1"/>
    </source>
</evidence>
<dbReference type="AlphaFoldDB" id="M4Z6S6"/>
<gene>
    <name evidence="1" type="ORF">S58_29110</name>
</gene>
<keyword evidence="2" id="KW-1185">Reference proteome</keyword>
<dbReference type="KEGG" id="aol:S58_29110"/>